<keyword evidence="2" id="KW-0813">Transport</keyword>
<dbReference type="RefSeq" id="WP_018383711.1">
    <property type="nucleotide sequence ID" value="NZ_LLZU01000012.1"/>
</dbReference>
<feature type="compositionally biased region" description="Low complexity" evidence="5">
    <location>
        <begin position="327"/>
        <end position="340"/>
    </location>
</feature>
<dbReference type="PANTHER" id="PTHR43335">
    <property type="entry name" value="ABC TRANSPORTER, ATP-BINDING PROTEIN"/>
    <property type="match status" value="1"/>
</dbReference>
<dbReference type="SUPFAM" id="SSF52540">
    <property type="entry name" value="P-loop containing nucleoside triphosphate hydrolases"/>
    <property type="match status" value="1"/>
</dbReference>
<dbReference type="SMART" id="SM00382">
    <property type="entry name" value="AAA"/>
    <property type="match status" value="1"/>
</dbReference>
<keyword evidence="4 7" id="KW-0067">ATP-binding</keyword>
<dbReference type="Proteomes" id="UP000050867">
    <property type="component" value="Unassembled WGS sequence"/>
</dbReference>
<proteinExistence type="inferred from homology"/>
<evidence type="ECO:0000259" key="6">
    <source>
        <dbReference type="PROSITE" id="PS50893"/>
    </source>
</evidence>
<evidence type="ECO:0000256" key="1">
    <source>
        <dbReference type="ARBA" id="ARBA00005417"/>
    </source>
</evidence>
<feature type="compositionally biased region" description="Pro residues" evidence="5">
    <location>
        <begin position="371"/>
        <end position="392"/>
    </location>
</feature>
<evidence type="ECO:0000313" key="8">
    <source>
        <dbReference type="Proteomes" id="UP000050867"/>
    </source>
</evidence>
<dbReference type="Gene3D" id="3.40.50.300">
    <property type="entry name" value="P-loop containing nucleotide triphosphate hydrolases"/>
    <property type="match status" value="1"/>
</dbReference>
<dbReference type="eggNOG" id="COG1131">
    <property type="taxonomic scope" value="Bacteria"/>
</dbReference>
<gene>
    <name evidence="7" type="ORF">AQ490_20930</name>
</gene>
<evidence type="ECO:0000313" key="7">
    <source>
        <dbReference type="EMBL" id="KRV49445.1"/>
    </source>
</evidence>
<evidence type="ECO:0000256" key="2">
    <source>
        <dbReference type="ARBA" id="ARBA00022448"/>
    </source>
</evidence>
<dbReference type="PANTHER" id="PTHR43335:SF4">
    <property type="entry name" value="ABC TRANSPORTER, ATP-BINDING PROTEIN"/>
    <property type="match status" value="1"/>
</dbReference>
<sequence>MIEAVGLTKVYGAKRAVDNLSFQVRPGAVTGFLGPNGSGKSTTMRMILGLDTPTAGRVTIGGCPFRELPNAPRQVGALLDAKAVHGGRSARQHLLCLAQLSGIPQRRVDEVLGVVGLQDVARRRSKGFSLGMGQRLGIAGALLGDPQVLLFDEPVNGLDPEGIHWIRNLMRKLASEGRTVFVSSHLMSEMALTADHLIVIGQGRLLADMSVKDFIAYNSAGFARVRTPDQQQGEKLAGRLAEIGGQVHLEQDGALRVTGVDLPRISNLAHELDVRLYELSPHQASLEEAYMRMTQMVVDYRSTDDPRAGLQQPVAGPAGGYPPGAPHPGQFPGHVPGQVPGQPPVPAQPYAGQVFAPPPGQPVPAAQGYPGTPPAAPPAMPPAAPPAAPGVPPAALTLSKNESES</sequence>
<feature type="domain" description="ABC transporter" evidence="6">
    <location>
        <begin position="2"/>
        <end position="227"/>
    </location>
</feature>
<dbReference type="Pfam" id="PF00005">
    <property type="entry name" value="ABC_tran"/>
    <property type="match status" value="1"/>
</dbReference>
<dbReference type="CDD" id="cd03268">
    <property type="entry name" value="ABC_BcrA_bacitracin_resist"/>
    <property type="match status" value="1"/>
</dbReference>
<protein>
    <submittedName>
        <fullName evidence="7">ABC transporter ATP-binding protein</fullName>
    </submittedName>
</protein>
<comment type="similarity">
    <text evidence="1">Belongs to the ABC transporter superfamily.</text>
</comment>
<accession>A0A0T6LTR2</accession>
<feature type="region of interest" description="Disordered" evidence="5">
    <location>
        <begin position="304"/>
        <end position="405"/>
    </location>
</feature>
<name>A0A0T6LTR2_WENVI</name>
<dbReference type="InterPro" id="IPR003439">
    <property type="entry name" value="ABC_transporter-like_ATP-bd"/>
</dbReference>
<evidence type="ECO:0000256" key="3">
    <source>
        <dbReference type="ARBA" id="ARBA00022741"/>
    </source>
</evidence>
<dbReference type="PROSITE" id="PS50893">
    <property type="entry name" value="ABC_TRANSPORTER_2"/>
    <property type="match status" value="1"/>
</dbReference>
<dbReference type="OrthoDB" id="9804819at2"/>
<dbReference type="AlphaFoldDB" id="A0A0T6LTR2"/>
<dbReference type="GO" id="GO:0016887">
    <property type="term" value="F:ATP hydrolysis activity"/>
    <property type="evidence" value="ECO:0007669"/>
    <property type="project" value="InterPro"/>
</dbReference>
<evidence type="ECO:0000256" key="5">
    <source>
        <dbReference type="SAM" id="MobiDB-lite"/>
    </source>
</evidence>
<keyword evidence="8" id="KW-1185">Reference proteome</keyword>
<dbReference type="GO" id="GO:0005524">
    <property type="term" value="F:ATP binding"/>
    <property type="evidence" value="ECO:0007669"/>
    <property type="project" value="UniProtKB-KW"/>
</dbReference>
<reference evidence="7 8" key="1">
    <citation type="submission" date="2015-10" db="EMBL/GenBank/DDBJ databases">
        <title>Draft genome sequence of pyrrolomycin-producing Streptomyces vitaminophilus.</title>
        <authorList>
            <person name="Graham D.E."/>
            <person name="Mahan K.M."/>
            <person name="Klingeman D.M."/>
            <person name="Hettich R.L."/>
            <person name="Parry R.J."/>
        </authorList>
    </citation>
    <scope>NUCLEOTIDE SEQUENCE [LARGE SCALE GENOMIC DNA]</scope>
    <source>
        <strain evidence="7 8">ATCC 31673</strain>
    </source>
</reference>
<dbReference type="EMBL" id="LLZU01000012">
    <property type="protein sequence ID" value="KRV49445.1"/>
    <property type="molecule type" value="Genomic_DNA"/>
</dbReference>
<dbReference type="InterPro" id="IPR003593">
    <property type="entry name" value="AAA+_ATPase"/>
</dbReference>
<dbReference type="InterPro" id="IPR027417">
    <property type="entry name" value="P-loop_NTPase"/>
</dbReference>
<keyword evidence="3" id="KW-0547">Nucleotide-binding</keyword>
<evidence type="ECO:0000256" key="4">
    <source>
        <dbReference type="ARBA" id="ARBA00022840"/>
    </source>
</evidence>
<dbReference type="STRING" id="76728.AQ490_20930"/>
<comment type="caution">
    <text evidence="7">The sequence shown here is derived from an EMBL/GenBank/DDBJ whole genome shotgun (WGS) entry which is preliminary data.</text>
</comment>
<organism evidence="7 8">
    <name type="scientific">Wenjunlia vitaminophila</name>
    <name type="common">Streptomyces vitaminophilus</name>
    <dbReference type="NCBI Taxonomy" id="76728"/>
    <lineage>
        <taxon>Bacteria</taxon>
        <taxon>Bacillati</taxon>
        <taxon>Actinomycetota</taxon>
        <taxon>Actinomycetes</taxon>
        <taxon>Kitasatosporales</taxon>
        <taxon>Streptomycetaceae</taxon>
        <taxon>Wenjunlia</taxon>
    </lineage>
</organism>